<dbReference type="GO" id="GO:0003735">
    <property type="term" value="F:structural constituent of ribosome"/>
    <property type="evidence" value="ECO:0007669"/>
    <property type="project" value="InterPro"/>
</dbReference>
<dbReference type="Pfam" id="PF00861">
    <property type="entry name" value="Ribosomal_L18p"/>
    <property type="match status" value="1"/>
</dbReference>
<evidence type="ECO:0000256" key="3">
    <source>
        <dbReference type="ARBA" id="ARBA00022884"/>
    </source>
</evidence>
<dbReference type="PANTHER" id="PTHR12899:SF3">
    <property type="entry name" value="LARGE RIBOSOMAL SUBUNIT PROTEIN UL18M"/>
    <property type="match status" value="1"/>
</dbReference>
<keyword evidence="9" id="KW-1185">Reference proteome</keyword>
<dbReference type="AlphaFoldDB" id="A0A0N0C633"/>
<dbReference type="FunFam" id="3.30.420.100:FF:000001">
    <property type="entry name" value="50S ribosomal protein L18"/>
    <property type="match status" value="1"/>
</dbReference>
<dbReference type="NCBIfam" id="TIGR00060">
    <property type="entry name" value="L18_bact"/>
    <property type="match status" value="1"/>
</dbReference>
<dbReference type="PANTHER" id="PTHR12899">
    <property type="entry name" value="39S RIBOSOMAL PROTEIN L18, MITOCHONDRIAL"/>
    <property type="match status" value="1"/>
</dbReference>
<dbReference type="HAMAP" id="MF_01337_B">
    <property type="entry name" value="Ribosomal_uL18_B"/>
    <property type="match status" value="1"/>
</dbReference>
<evidence type="ECO:0000256" key="5">
    <source>
        <dbReference type="ARBA" id="ARBA00023274"/>
    </source>
</evidence>
<dbReference type="CDD" id="cd00432">
    <property type="entry name" value="Ribosomal_L18_L5e"/>
    <property type="match status" value="1"/>
</dbReference>
<dbReference type="Gene3D" id="3.30.420.100">
    <property type="match status" value="1"/>
</dbReference>
<dbReference type="EMBL" id="LITU01000021">
    <property type="protein sequence ID" value="KOY18124.1"/>
    <property type="molecule type" value="Genomic_DNA"/>
</dbReference>
<dbReference type="InterPro" id="IPR005484">
    <property type="entry name" value="Ribosomal_uL18_bac/plant/anim"/>
</dbReference>
<evidence type="ECO:0000313" key="9">
    <source>
        <dbReference type="Proteomes" id="UP000037688"/>
    </source>
</evidence>
<dbReference type="InterPro" id="IPR057268">
    <property type="entry name" value="Ribosomal_L18"/>
</dbReference>
<evidence type="ECO:0000256" key="1">
    <source>
        <dbReference type="ARBA" id="ARBA00007116"/>
    </source>
</evidence>
<dbReference type="SUPFAM" id="SSF53137">
    <property type="entry name" value="Translational machinery components"/>
    <property type="match status" value="1"/>
</dbReference>
<evidence type="ECO:0000313" key="8">
    <source>
        <dbReference type="EMBL" id="KOY18124.1"/>
    </source>
</evidence>
<dbReference type="GO" id="GO:0008097">
    <property type="term" value="F:5S rRNA binding"/>
    <property type="evidence" value="ECO:0007669"/>
    <property type="project" value="TreeGrafter"/>
</dbReference>
<keyword evidence="4 7" id="KW-0689">Ribosomal protein</keyword>
<evidence type="ECO:0000256" key="4">
    <source>
        <dbReference type="ARBA" id="ARBA00022980"/>
    </source>
</evidence>
<name>A0A0N0C633_9BACL</name>
<evidence type="ECO:0000256" key="2">
    <source>
        <dbReference type="ARBA" id="ARBA00022730"/>
    </source>
</evidence>
<comment type="function">
    <text evidence="7">This is one of the proteins that bind and probably mediate the attachment of the 5S RNA into the large ribosomal subunit, where it forms part of the central protuberance.</text>
</comment>
<reference evidence="8 9" key="1">
    <citation type="submission" date="2015-08" db="EMBL/GenBank/DDBJ databases">
        <title>Draft genome sequence of cellulolytic and xylanolytic Paenibacillus sp. A59, isolated from a decaying forest soil from Patagonia, Argentina.</title>
        <authorList>
            <person name="Ghio S."/>
            <person name="Caceres A.M."/>
            <person name="Talia P."/>
            <person name="Grasso D."/>
            <person name="Campos E."/>
        </authorList>
    </citation>
    <scope>NUCLEOTIDE SEQUENCE [LARGE SCALE GENOMIC DNA]</scope>
    <source>
        <strain evidence="8 9">A59</strain>
    </source>
</reference>
<keyword evidence="5 7" id="KW-0687">Ribonucleoprotein</keyword>
<evidence type="ECO:0000256" key="7">
    <source>
        <dbReference type="HAMAP-Rule" id="MF_01337"/>
    </source>
</evidence>
<comment type="subunit">
    <text evidence="7">Part of the 50S ribosomal subunit; part of the 5S rRNA/L5/L18/L25 subcomplex. Contacts the 5S and 23S rRNAs.</text>
</comment>
<dbReference type="InterPro" id="IPR004389">
    <property type="entry name" value="Ribosomal_uL18_bac-type"/>
</dbReference>
<comment type="similarity">
    <text evidence="1 7">Belongs to the universal ribosomal protein uL18 family.</text>
</comment>
<comment type="caution">
    <text evidence="8">The sequence shown here is derived from an EMBL/GenBank/DDBJ whole genome shotgun (WGS) entry which is preliminary data.</text>
</comment>
<dbReference type="GO" id="GO:0006412">
    <property type="term" value="P:translation"/>
    <property type="evidence" value="ECO:0007669"/>
    <property type="project" value="UniProtKB-UniRule"/>
</dbReference>
<evidence type="ECO:0000256" key="6">
    <source>
        <dbReference type="ARBA" id="ARBA00035197"/>
    </source>
</evidence>
<dbReference type="Proteomes" id="UP000037688">
    <property type="component" value="Unassembled WGS sequence"/>
</dbReference>
<dbReference type="OrthoDB" id="9810939at2"/>
<gene>
    <name evidence="7" type="primary">rplR</name>
    <name evidence="8" type="ORF">AMS66_01915</name>
</gene>
<organism evidence="8 9">
    <name type="scientific">Paenibacillus xylanivorans</name>
    <dbReference type="NCBI Taxonomy" id="1705561"/>
    <lineage>
        <taxon>Bacteria</taxon>
        <taxon>Bacillati</taxon>
        <taxon>Bacillota</taxon>
        <taxon>Bacilli</taxon>
        <taxon>Bacillales</taxon>
        <taxon>Paenibacillaceae</taxon>
        <taxon>Paenibacillus</taxon>
    </lineage>
</organism>
<dbReference type="GO" id="GO:0022625">
    <property type="term" value="C:cytosolic large ribosomal subunit"/>
    <property type="evidence" value="ECO:0007669"/>
    <property type="project" value="TreeGrafter"/>
</dbReference>
<protein>
    <recommendedName>
        <fullName evidence="6 7">Large ribosomal subunit protein uL18</fullName>
    </recommendedName>
</protein>
<keyword evidence="3 7" id="KW-0694">RNA-binding</keyword>
<dbReference type="PATRIC" id="fig|1705561.3.peg.6688"/>
<keyword evidence="2 7" id="KW-0699">rRNA-binding</keyword>
<proteinExistence type="inferred from homology"/>
<accession>A0A0N0C633</accession>
<dbReference type="RefSeq" id="WP_024633575.1">
    <property type="nucleotide sequence ID" value="NZ_LITU01000021.1"/>
</dbReference>
<sequence>MITKQDKNKARLKRHLRVRKKIQGTAARPRLNVFRSGKHMYAQIIDDVAGVTIASASTVDKELSGDIQNGASVESARKVGELVAKRAKDKGVSNIVFDRSGYLYHGRIAALAAAAREAGLEF</sequence>